<dbReference type="Pfam" id="PF03702">
    <property type="entry name" value="AnmK"/>
    <property type="match status" value="1"/>
</dbReference>
<comment type="function">
    <text evidence="1">Catalyzes the specific phosphorylation of 1,6-anhydro-N-acetylmuramic acid (anhMurNAc) with the simultaneous cleavage of the 1,6-anhydro ring, generating MurNAc-6-P. Is required for the utilization of anhMurNAc either imported from the medium or derived from its own cell wall murein, and thus plays a role in cell wall recycling.</text>
</comment>
<dbReference type="NCBIfam" id="NF007139">
    <property type="entry name" value="PRK09585.1-3"/>
    <property type="match status" value="1"/>
</dbReference>
<dbReference type="InterPro" id="IPR043129">
    <property type="entry name" value="ATPase_NBD"/>
</dbReference>
<dbReference type="HAMAP" id="MF_01270">
    <property type="entry name" value="AnhMurNAc_kinase"/>
    <property type="match status" value="1"/>
</dbReference>
<name>A0ABX1GFK4_9GAMM</name>
<keyword evidence="1 2" id="KW-0808">Transferase</keyword>
<comment type="caution">
    <text evidence="2">The sequence shown here is derived from an EMBL/GenBank/DDBJ whole genome shotgun (WGS) entry which is preliminary data.</text>
</comment>
<evidence type="ECO:0000313" key="2">
    <source>
        <dbReference type="EMBL" id="NKI17987.1"/>
    </source>
</evidence>
<dbReference type="Proteomes" id="UP000765845">
    <property type="component" value="Unassembled WGS sequence"/>
</dbReference>
<keyword evidence="1" id="KW-0119">Carbohydrate metabolism</keyword>
<feature type="binding site" evidence="1">
    <location>
        <begin position="10"/>
        <end position="17"/>
    </location>
    <ligand>
        <name>ATP</name>
        <dbReference type="ChEBI" id="CHEBI:30616"/>
    </ligand>
</feature>
<dbReference type="InterPro" id="IPR005338">
    <property type="entry name" value="Anhydro_N_Ac-Mur_kinase"/>
</dbReference>
<comment type="pathway">
    <text evidence="1">Cell wall biogenesis; peptidoglycan recycling.</text>
</comment>
<keyword evidence="3" id="KW-1185">Reference proteome</keyword>
<protein>
    <recommendedName>
        <fullName evidence="1">Anhydro-N-acetylmuramic acid kinase</fullName>
        <ecNumber evidence="1">2.7.1.170</ecNumber>
    </recommendedName>
    <alternativeName>
        <fullName evidence="1">AnhMurNAc kinase</fullName>
    </alternativeName>
</protein>
<accession>A0ABX1GFK4</accession>
<sequence>MMYYVGLMSGTSLDAIDAALVHIDDDRCTLKKGLEFPFPNALRAELLDLCQPGSDEIERMGRADRHLGLALATAVNQLLHVAGLAASDIAAIGSHGQTIRHRPTDGARAATDAFSLQIGDPNTIAEHTGITTVADFRRRDIAAGGQGAPLVPAFHQTVFGSANENRVIINIGGMANISLLPANRPAHGYDTGPGNVLMDAWIQHRRGENFDRDGRWAASGRCHQALLAKLLDTPFFSVSGPKSTGRECFNLDFVREALTHFSDISDEDVQATLLEFTAQSIAQAIAKEDLKESQWHLCGGGAANAALRQRLTELNTNGSVDDTDALGIHPDWVEAAAFAWLAMRCLHDLPGNLPSATGASGPRILGGIYPAR</sequence>
<keyword evidence="1 2" id="KW-0418">Kinase</keyword>
<dbReference type="Gene3D" id="3.30.420.40">
    <property type="match status" value="2"/>
</dbReference>
<comment type="similarity">
    <text evidence="1">Belongs to the anhydro-N-acetylmuramic acid kinase family.</text>
</comment>
<dbReference type="CDD" id="cd24050">
    <property type="entry name" value="ASKHA_NBD_ANMK"/>
    <property type="match status" value="1"/>
</dbReference>
<dbReference type="PANTHER" id="PTHR30605">
    <property type="entry name" value="ANHYDRO-N-ACETYLMURAMIC ACID KINASE"/>
    <property type="match status" value="1"/>
</dbReference>
<evidence type="ECO:0000256" key="1">
    <source>
        <dbReference type="HAMAP-Rule" id="MF_01270"/>
    </source>
</evidence>
<proteinExistence type="inferred from homology"/>
<comment type="pathway">
    <text evidence="1">Amino-sugar metabolism; 1,6-anhydro-N-acetylmuramate degradation.</text>
</comment>
<dbReference type="NCBIfam" id="NF007148">
    <property type="entry name" value="PRK09585.3-2"/>
    <property type="match status" value="1"/>
</dbReference>
<keyword evidence="1" id="KW-0067">ATP-binding</keyword>
<keyword evidence="1" id="KW-0547">Nucleotide-binding</keyword>
<reference evidence="2 3" key="1">
    <citation type="submission" date="2020-04" db="EMBL/GenBank/DDBJ databases">
        <authorList>
            <person name="Yoon J."/>
        </authorList>
    </citation>
    <scope>NUCLEOTIDE SEQUENCE [LARGE SCALE GENOMIC DNA]</scope>
    <source>
        <strain evidence="2 3">KMU-166</strain>
    </source>
</reference>
<gene>
    <name evidence="1" type="primary">anmK</name>
    <name evidence="2" type="ORF">HCU74_11290</name>
</gene>
<dbReference type="SUPFAM" id="SSF53067">
    <property type="entry name" value="Actin-like ATPase domain"/>
    <property type="match status" value="1"/>
</dbReference>
<comment type="catalytic activity">
    <reaction evidence="1">
        <text>1,6-anhydro-N-acetyl-beta-muramate + ATP + H2O = N-acetyl-D-muramate 6-phosphate + ADP + H(+)</text>
        <dbReference type="Rhea" id="RHEA:24952"/>
        <dbReference type="ChEBI" id="CHEBI:15377"/>
        <dbReference type="ChEBI" id="CHEBI:15378"/>
        <dbReference type="ChEBI" id="CHEBI:30616"/>
        <dbReference type="ChEBI" id="CHEBI:58690"/>
        <dbReference type="ChEBI" id="CHEBI:58722"/>
        <dbReference type="ChEBI" id="CHEBI:456216"/>
        <dbReference type="EC" id="2.7.1.170"/>
    </reaction>
</comment>
<organism evidence="2 3">
    <name type="scientific">Spongiibacter thalassae</name>
    <dbReference type="NCBI Taxonomy" id="2721624"/>
    <lineage>
        <taxon>Bacteria</taxon>
        <taxon>Pseudomonadati</taxon>
        <taxon>Pseudomonadota</taxon>
        <taxon>Gammaproteobacteria</taxon>
        <taxon>Cellvibrionales</taxon>
        <taxon>Spongiibacteraceae</taxon>
        <taxon>Spongiibacter</taxon>
    </lineage>
</organism>
<dbReference type="EC" id="2.7.1.170" evidence="1"/>
<dbReference type="GO" id="GO:0016301">
    <property type="term" value="F:kinase activity"/>
    <property type="evidence" value="ECO:0007669"/>
    <property type="project" value="UniProtKB-KW"/>
</dbReference>
<dbReference type="EMBL" id="JAAWWK010000004">
    <property type="protein sequence ID" value="NKI17987.1"/>
    <property type="molecule type" value="Genomic_DNA"/>
</dbReference>
<dbReference type="PANTHER" id="PTHR30605:SF0">
    <property type="entry name" value="ANHYDRO-N-ACETYLMURAMIC ACID KINASE"/>
    <property type="match status" value="1"/>
</dbReference>
<evidence type="ECO:0000313" key="3">
    <source>
        <dbReference type="Proteomes" id="UP000765845"/>
    </source>
</evidence>